<dbReference type="EMBL" id="CAJMWW010000169">
    <property type="protein sequence ID" value="CAE6453962.1"/>
    <property type="molecule type" value="Genomic_DNA"/>
</dbReference>
<feature type="domain" description="F-box" evidence="1">
    <location>
        <begin position="1"/>
        <end position="45"/>
    </location>
</feature>
<evidence type="ECO:0000259" key="1">
    <source>
        <dbReference type="PROSITE" id="PS50181"/>
    </source>
</evidence>
<dbReference type="InterPro" id="IPR032675">
    <property type="entry name" value="LRR_dom_sf"/>
</dbReference>
<sequence>MRLNDLPFDIVSLILWLLPRRHLSTVSRVCRTWRNAILPLLFKAIYLSKNYPNAFIRQILDETNDTIPQSTKPKLSNYVQRLSIHWRMNKQELEDFSLALQKLENLRHITWEVAPFPWMGWDNTIGLLHSKSPGLQSLRLIVDQDADAIGFNIGDENLAFQTDVAGLEPGDSDKTVVLTNLSKLSIEFRTPSSKRPVRVPQEIVSLIRSARNLESLRLDFGRLETNWSSSRISWGAADIFTFLPSDYFPNLRSIRIRSSNLAKLGVFGGPELCRFLENHNHLEELVISPIRRVGVPANVGTTVPQVVERLMPSIRRFTGTTPSVNALLGSRLARQLEALELFVYPRDSLETGVSELPCLNELRLRISYPGRNREWKTIWDVLGNLASRTTALRELSIETYGLCTADELPSLLHALSRLPNLLQLIIIYREDYLLPGRDIPSFSQDIRDRIARDFPLLRVIVTQSLL</sequence>
<evidence type="ECO:0000313" key="2">
    <source>
        <dbReference type="EMBL" id="CAE6453962.1"/>
    </source>
</evidence>
<accession>A0A8H3GHB0</accession>
<dbReference type="SUPFAM" id="SSF52047">
    <property type="entry name" value="RNI-like"/>
    <property type="match status" value="1"/>
</dbReference>
<dbReference type="Proteomes" id="UP000663841">
    <property type="component" value="Unassembled WGS sequence"/>
</dbReference>
<reference evidence="2" key="1">
    <citation type="submission" date="2021-01" db="EMBL/GenBank/DDBJ databases">
        <authorList>
            <person name="Kaushik A."/>
        </authorList>
    </citation>
    <scope>NUCLEOTIDE SEQUENCE</scope>
    <source>
        <strain evidence="2">AG3-T5</strain>
    </source>
</reference>
<name>A0A8H3GHB0_9AGAM</name>
<dbReference type="InterPro" id="IPR001810">
    <property type="entry name" value="F-box_dom"/>
</dbReference>
<dbReference type="SUPFAM" id="SSF81383">
    <property type="entry name" value="F-box domain"/>
    <property type="match status" value="1"/>
</dbReference>
<dbReference type="Pfam" id="PF12937">
    <property type="entry name" value="F-box-like"/>
    <property type="match status" value="1"/>
</dbReference>
<dbReference type="InterPro" id="IPR036047">
    <property type="entry name" value="F-box-like_dom_sf"/>
</dbReference>
<gene>
    <name evidence="2" type="ORF">RDB_LOCUS132295</name>
</gene>
<dbReference type="PROSITE" id="PS50181">
    <property type="entry name" value="FBOX"/>
    <property type="match status" value="1"/>
</dbReference>
<dbReference type="Gene3D" id="3.80.10.10">
    <property type="entry name" value="Ribonuclease Inhibitor"/>
    <property type="match status" value="2"/>
</dbReference>
<proteinExistence type="predicted"/>
<evidence type="ECO:0000313" key="3">
    <source>
        <dbReference type="Proteomes" id="UP000663841"/>
    </source>
</evidence>
<dbReference type="PANTHER" id="PTHR38926:SF5">
    <property type="entry name" value="F-BOX AND LEUCINE-RICH REPEAT PROTEIN 6"/>
    <property type="match status" value="1"/>
</dbReference>
<dbReference type="PANTHER" id="PTHR38926">
    <property type="entry name" value="F-BOX DOMAIN CONTAINING PROTEIN, EXPRESSED"/>
    <property type="match status" value="1"/>
</dbReference>
<protein>
    <recommendedName>
        <fullName evidence="1">F-box domain-containing protein</fullName>
    </recommendedName>
</protein>
<comment type="caution">
    <text evidence="2">The sequence shown here is derived from an EMBL/GenBank/DDBJ whole genome shotgun (WGS) entry which is preliminary data.</text>
</comment>
<dbReference type="CDD" id="cd09917">
    <property type="entry name" value="F-box_SF"/>
    <property type="match status" value="1"/>
</dbReference>
<organism evidence="2 3">
    <name type="scientific">Rhizoctonia solani</name>
    <dbReference type="NCBI Taxonomy" id="456999"/>
    <lineage>
        <taxon>Eukaryota</taxon>
        <taxon>Fungi</taxon>
        <taxon>Dikarya</taxon>
        <taxon>Basidiomycota</taxon>
        <taxon>Agaricomycotina</taxon>
        <taxon>Agaricomycetes</taxon>
        <taxon>Cantharellales</taxon>
        <taxon>Ceratobasidiaceae</taxon>
        <taxon>Rhizoctonia</taxon>
    </lineage>
</organism>
<dbReference type="AlphaFoldDB" id="A0A8H3GHB0"/>